<feature type="domain" description="Glycoside hydrolase family 2 immunoglobulin-like beta-sandwich" evidence="4">
    <location>
        <begin position="195"/>
        <end position="300"/>
    </location>
</feature>
<feature type="domain" description="DUF4982" evidence="8">
    <location>
        <begin position="639"/>
        <end position="690"/>
    </location>
</feature>
<feature type="domain" description="Malectin" evidence="7">
    <location>
        <begin position="761"/>
        <end position="866"/>
    </location>
</feature>
<dbReference type="InterPro" id="IPR006102">
    <property type="entry name" value="Ig-like_GH2"/>
</dbReference>
<sequence length="891" mass="100579">MVLGMYKVYRKIILACLLLIVAGTVCGQRVTQTINDGWKFSLFEGDASTADFDVSGWTDVSIPHTWNAKDAEDEIPGYFRGKGWYRKAVTVEELIVGQRVYLCFEGANQETNVFVNGKLVGNHKGGYSAFTFDVTDYVHTGRNLVAVSVDNSYNPDIAPLSADFTFFGGLYRDVYLVYTSPVQLSTTHYASSGVYLKTVGITDAQAEVCAKTFLSNALKSNQALILETEILDTDGNRVALSAKKVNVKAGEKNVAFEALMTIAQPKRWDVDSPYLYKVYSRLKNKKGEVLDCVVNPLGIREYHFDAEKGFFLNGKYRKLIGTSRHQDYKGMGNALRDEMHIRDIQLSKDMGSNFLRVAHYPQDPVVMQMCDKLGLLTSVEIPIVNAITQSRAFMDNCVEQATEMVYQNHNYPSVIIWAYMNEVLLRPPFNPDNKKERAEYMKSLHQIASAVEAQIRSLNSERYTMLPCHSASQIYQEAGITELPMLLGFNLYNGWYGGNLDGFEEKLEELHKEFPHKPLLITEYGADVDTRIHSFSPVRFDFSCEFGSVYHEHYLPEILKRDYIVGAMVWNLNDFYSEARRNAMPHVNNKGLVSTDRERKDGYFLYQAYLKESPVLHIASKSWKNRAGASRDGKSCTQPLKVYTNADKVEVFLNGKSLGVYPVADKVVSVDIPFVNGKNVVDAVIEKEGREYRDQYVCDFKCVNVKNGFTEINVLLGARRYFEDRIAEMCWIPEQAYAEGSWGYIGGEVAPNKTRYGSLPASDKDILGTDQDPIFQTQRVGIEAFKADVPDGVYAVYLYWTELTSENKREALVYNLGNDVVREDYINRVFSVDINGVSVAKQLNIAEEYGSERAVIKKYIVPVSQGKGLVVRFGAVESVPILNAIRIVKEY</sequence>
<dbReference type="InterPro" id="IPR051913">
    <property type="entry name" value="GH2_Domain-Containing"/>
</dbReference>
<dbReference type="PANTHER" id="PTHR42732:SF1">
    <property type="entry name" value="BETA-MANNOSIDASE"/>
    <property type="match status" value="1"/>
</dbReference>
<dbReference type="Pfam" id="PF02836">
    <property type="entry name" value="Glyco_hydro_2_C"/>
    <property type="match status" value="1"/>
</dbReference>
<dbReference type="InterPro" id="IPR013783">
    <property type="entry name" value="Ig-like_fold"/>
</dbReference>
<comment type="similarity">
    <text evidence="1">Belongs to the glycosyl hydrolase 2 family.</text>
</comment>
<evidence type="ECO:0000259" key="6">
    <source>
        <dbReference type="Pfam" id="PF02837"/>
    </source>
</evidence>
<dbReference type="SUPFAM" id="SSF49303">
    <property type="entry name" value="beta-Galactosidase/glucuronidase domain"/>
    <property type="match status" value="1"/>
</dbReference>
<dbReference type="InterPro" id="IPR021720">
    <property type="entry name" value="Malectin_dom"/>
</dbReference>
<proteinExistence type="inferred from homology"/>
<dbReference type="Proteomes" id="UP000005475">
    <property type="component" value="Unassembled WGS sequence"/>
</dbReference>
<name>A0AAN3D7P3_BACO1</name>
<dbReference type="InterPro" id="IPR006101">
    <property type="entry name" value="Glyco_hydro_2"/>
</dbReference>
<gene>
    <name evidence="9" type="ORF">BACOVA_03100</name>
</gene>
<organism evidence="9 10">
    <name type="scientific">Bacteroides ovatus (strain ATCC 8483 / DSM 1896 / JCM 5824 / BCRC 10623 / CCUG 4943 / NCTC 11153)</name>
    <dbReference type="NCBI Taxonomy" id="411476"/>
    <lineage>
        <taxon>Bacteria</taxon>
        <taxon>Pseudomonadati</taxon>
        <taxon>Bacteroidota</taxon>
        <taxon>Bacteroidia</taxon>
        <taxon>Bacteroidales</taxon>
        <taxon>Bacteroidaceae</taxon>
        <taxon>Bacteroides</taxon>
    </lineage>
</organism>
<keyword evidence="2 9" id="KW-0378">Hydrolase</keyword>
<dbReference type="SUPFAM" id="SSF49785">
    <property type="entry name" value="Galactose-binding domain-like"/>
    <property type="match status" value="1"/>
</dbReference>
<reference evidence="10" key="2">
    <citation type="submission" date="2007-04" db="EMBL/GenBank/DDBJ databases">
        <title>Draft genome sequence of Bacteroides ovatus (ATCC 8483).</title>
        <authorList>
            <person name="Sudarsanam P."/>
            <person name="Ley R."/>
            <person name="Guruge J."/>
            <person name="Turnbaugh P.J."/>
            <person name="Mahowald M."/>
            <person name="Liep D."/>
            <person name="Gordon J."/>
        </authorList>
    </citation>
    <scope>NUCLEOTIDE SEQUENCE [LARGE SCALE GENOMIC DNA]</scope>
    <source>
        <strain evidence="10">ATCC 8483 / DSM 1896 / JCM 5824 / BCRC 10623 / CCUG 4943 / NCTC 11153</strain>
    </source>
</reference>
<dbReference type="Gene3D" id="2.60.120.430">
    <property type="entry name" value="Galactose-binding lectin"/>
    <property type="match status" value="1"/>
</dbReference>
<evidence type="ECO:0000259" key="5">
    <source>
        <dbReference type="Pfam" id="PF02836"/>
    </source>
</evidence>
<evidence type="ECO:0000313" key="10">
    <source>
        <dbReference type="Proteomes" id="UP000005475"/>
    </source>
</evidence>
<dbReference type="Pfam" id="PF11721">
    <property type="entry name" value="Malectin"/>
    <property type="match status" value="1"/>
</dbReference>
<dbReference type="InterPro" id="IPR032311">
    <property type="entry name" value="DUF4982"/>
</dbReference>
<evidence type="ECO:0000256" key="3">
    <source>
        <dbReference type="ARBA" id="ARBA00023295"/>
    </source>
</evidence>
<dbReference type="InterPro" id="IPR008979">
    <property type="entry name" value="Galactose-bd-like_sf"/>
</dbReference>
<dbReference type="InterPro" id="IPR006104">
    <property type="entry name" value="Glyco_hydro_2_N"/>
</dbReference>
<dbReference type="InterPro" id="IPR006103">
    <property type="entry name" value="Glyco_hydro_2_cat"/>
</dbReference>
<evidence type="ECO:0000259" key="8">
    <source>
        <dbReference type="Pfam" id="PF16355"/>
    </source>
</evidence>
<dbReference type="PRINTS" id="PR00132">
    <property type="entry name" value="GLHYDRLASE2"/>
</dbReference>
<accession>A0AAN3D7P3</accession>
<evidence type="ECO:0000259" key="4">
    <source>
        <dbReference type="Pfam" id="PF00703"/>
    </source>
</evidence>
<keyword evidence="3" id="KW-0326">Glycosidase</keyword>
<comment type="caution">
    <text evidence="9">The sequence shown here is derived from an EMBL/GenBank/DDBJ whole genome shotgun (WGS) entry which is preliminary data.</text>
</comment>
<dbReference type="GO" id="GO:0004553">
    <property type="term" value="F:hydrolase activity, hydrolyzing O-glycosyl compounds"/>
    <property type="evidence" value="ECO:0007669"/>
    <property type="project" value="InterPro"/>
</dbReference>
<reference evidence="9 10" key="1">
    <citation type="submission" date="2007-03" db="EMBL/GenBank/DDBJ databases">
        <authorList>
            <person name="Fulton L."/>
            <person name="Clifton S."/>
            <person name="Fulton B."/>
            <person name="Xu J."/>
            <person name="Minx P."/>
            <person name="Pepin K.H."/>
            <person name="Johnson M."/>
            <person name="Thiruvilangam P."/>
            <person name="Bhonagiri V."/>
            <person name="Nash W.E."/>
            <person name="Mardis E.R."/>
            <person name="Wilson R.K."/>
        </authorList>
    </citation>
    <scope>NUCLEOTIDE SEQUENCE [LARGE SCALE GENOMIC DNA]</scope>
    <source>
        <strain evidence="10">ATCC 8483 / DSM 1896 / JCM 5824 / BCRC 10623 / CCUG 4943 / NCTC 11153</strain>
    </source>
</reference>
<evidence type="ECO:0000259" key="7">
    <source>
        <dbReference type="Pfam" id="PF11721"/>
    </source>
</evidence>
<dbReference type="AlphaFoldDB" id="A0AAN3D7P3"/>
<dbReference type="GO" id="GO:0005975">
    <property type="term" value="P:carbohydrate metabolic process"/>
    <property type="evidence" value="ECO:0007669"/>
    <property type="project" value="InterPro"/>
</dbReference>
<dbReference type="InterPro" id="IPR036156">
    <property type="entry name" value="Beta-gal/glucu_dom_sf"/>
</dbReference>
<feature type="domain" description="Glycosyl hydrolases family 2 sugar binding" evidence="6">
    <location>
        <begin position="52"/>
        <end position="177"/>
    </location>
</feature>
<protein>
    <submittedName>
        <fullName evidence="9">Glycosyl hydrolase family 2, sugar binding domain protein</fullName>
    </submittedName>
</protein>
<dbReference type="InterPro" id="IPR017853">
    <property type="entry name" value="GH"/>
</dbReference>
<dbReference type="Gene3D" id="3.20.20.80">
    <property type="entry name" value="Glycosidases"/>
    <property type="match status" value="1"/>
</dbReference>
<dbReference type="EMBL" id="AAXF02000050">
    <property type="protein sequence ID" value="EDO11197.1"/>
    <property type="molecule type" value="Genomic_DNA"/>
</dbReference>
<dbReference type="PANTHER" id="PTHR42732">
    <property type="entry name" value="BETA-GALACTOSIDASE"/>
    <property type="match status" value="1"/>
</dbReference>
<evidence type="ECO:0000256" key="2">
    <source>
        <dbReference type="ARBA" id="ARBA00022801"/>
    </source>
</evidence>
<feature type="domain" description="Glycoside hydrolase family 2 catalytic" evidence="5">
    <location>
        <begin position="308"/>
        <end position="610"/>
    </location>
</feature>
<dbReference type="Gene3D" id="2.60.40.10">
    <property type="entry name" value="Immunoglobulins"/>
    <property type="match status" value="2"/>
</dbReference>
<evidence type="ECO:0000313" key="9">
    <source>
        <dbReference type="EMBL" id="EDO11197.1"/>
    </source>
</evidence>
<dbReference type="SUPFAM" id="SSF51445">
    <property type="entry name" value="(Trans)glycosidases"/>
    <property type="match status" value="1"/>
</dbReference>
<evidence type="ECO:0000256" key="1">
    <source>
        <dbReference type="ARBA" id="ARBA00007401"/>
    </source>
</evidence>
<dbReference type="Pfam" id="PF16355">
    <property type="entry name" value="DUF4982"/>
    <property type="match status" value="1"/>
</dbReference>
<dbReference type="Pfam" id="PF00703">
    <property type="entry name" value="Glyco_hydro_2"/>
    <property type="match status" value="1"/>
</dbReference>
<dbReference type="Pfam" id="PF02837">
    <property type="entry name" value="Glyco_hydro_2_N"/>
    <property type="match status" value="1"/>
</dbReference>
<dbReference type="Gene3D" id="2.60.120.260">
    <property type="entry name" value="Galactose-binding domain-like"/>
    <property type="match status" value="1"/>
</dbReference>